<comment type="subcellular location">
    <subcellularLocation>
        <location evidence="1">Cell membrane</location>
        <topology evidence="1">Multi-pass membrane protein</topology>
    </subcellularLocation>
    <subcellularLocation>
        <location evidence="6">Membrane</location>
        <topology evidence="6">Multi-pass membrane protein</topology>
    </subcellularLocation>
</comment>
<feature type="transmembrane region" description="Helical" evidence="7">
    <location>
        <begin position="106"/>
        <end position="134"/>
    </location>
</feature>
<reference evidence="9 10" key="2">
    <citation type="submission" date="2018-03" db="EMBL/GenBank/DDBJ databases">
        <authorList>
            <person name="Keele B.F."/>
        </authorList>
    </citation>
    <scope>NUCLEOTIDE SEQUENCE [LARGE SCALE GENOMIC DNA]</scope>
    <source>
        <strain evidence="9 10">D13</strain>
    </source>
</reference>
<evidence type="ECO:0000259" key="8">
    <source>
        <dbReference type="Pfam" id="PF01618"/>
    </source>
</evidence>
<organism evidence="9 10">
    <name type="scientific">Ahniella affigens</name>
    <dbReference type="NCBI Taxonomy" id="2021234"/>
    <lineage>
        <taxon>Bacteria</taxon>
        <taxon>Pseudomonadati</taxon>
        <taxon>Pseudomonadota</taxon>
        <taxon>Gammaproteobacteria</taxon>
        <taxon>Lysobacterales</taxon>
        <taxon>Rhodanobacteraceae</taxon>
        <taxon>Ahniella</taxon>
    </lineage>
</organism>
<dbReference type="AlphaFoldDB" id="A0A2P1PPE0"/>
<dbReference type="PANTHER" id="PTHR30625:SF11">
    <property type="entry name" value="MOTA_TOLQ_EXBB PROTON CHANNEL DOMAIN-CONTAINING PROTEIN"/>
    <property type="match status" value="1"/>
</dbReference>
<reference evidence="9 10" key="1">
    <citation type="submission" date="2018-03" db="EMBL/GenBank/DDBJ databases">
        <title>Ahniella affigens gen. nov., sp. nov., a gammaproteobacterium isolated from sandy soil near a stream.</title>
        <authorList>
            <person name="Ko Y."/>
            <person name="Kim J.-H."/>
        </authorList>
    </citation>
    <scope>NUCLEOTIDE SEQUENCE [LARGE SCALE GENOMIC DNA]</scope>
    <source>
        <strain evidence="9 10">D13</strain>
    </source>
</reference>
<keyword evidence="6" id="KW-0813">Transport</keyword>
<keyword evidence="3 7" id="KW-0812">Transmembrane</keyword>
<feature type="transmembrane region" description="Helical" evidence="7">
    <location>
        <begin position="146"/>
        <end position="169"/>
    </location>
</feature>
<dbReference type="OrthoDB" id="4045at2"/>
<evidence type="ECO:0000313" key="9">
    <source>
        <dbReference type="EMBL" id="AVP96698.1"/>
    </source>
</evidence>
<name>A0A2P1PPE0_9GAMM</name>
<gene>
    <name evidence="9" type="ORF">C7S18_05535</name>
</gene>
<comment type="similarity">
    <text evidence="6">Belongs to the exbB/tolQ family.</text>
</comment>
<keyword evidence="6" id="KW-0653">Protein transport</keyword>
<dbReference type="InterPro" id="IPR002898">
    <property type="entry name" value="MotA_ExbB_proton_chnl"/>
</dbReference>
<feature type="domain" description="MotA/TolQ/ExbB proton channel" evidence="8">
    <location>
        <begin position="66"/>
        <end position="187"/>
    </location>
</feature>
<evidence type="ECO:0000256" key="3">
    <source>
        <dbReference type="ARBA" id="ARBA00022692"/>
    </source>
</evidence>
<evidence type="ECO:0000256" key="6">
    <source>
        <dbReference type="RuleBase" id="RU004057"/>
    </source>
</evidence>
<evidence type="ECO:0000256" key="7">
    <source>
        <dbReference type="SAM" id="Phobius"/>
    </source>
</evidence>
<keyword evidence="10" id="KW-1185">Reference proteome</keyword>
<keyword evidence="2" id="KW-1003">Cell membrane</keyword>
<keyword evidence="4 7" id="KW-1133">Transmembrane helix</keyword>
<dbReference type="EMBL" id="CP027860">
    <property type="protein sequence ID" value="AVP96698.1"/>
    <property type="molecule type" value="Genomic_DNA"/>
</dbReference>
<evidence type="ECO:0000256" key="4">
    <source>
        <dbReference type="ARBA" id="ARBA00022989"/>
    </source>
</evidence>
<sequence length="212" mass="23082">MLELLMAGGKAMIPIVILSAFALAIICERMWSLRRKSVLPDGLSEEVRSWAQQRRLEPDHIDALEKNSPLGAVLAAALRARHLGREAIRERVEDTGRHVMHDLERFLPTLGTIALVSPLAGLLGTVIGMIQMFLAILEHGIGDANHLAGGIGEALVCTAAGLVVAIPAYMFHRYFRAKVADFGIRMEKQVIGLLDHLEGEAAVTAQAKRVAR</sequence>
<dbReference type="Pfam" id="PF01618">
    <property type="entry name" value="MotA_ExbB"/>
    <property type="match status" value="1"/>
</dbReference>
<dbReference type="GO" id="GO:0005886">
    <property type="term" value="C:plasma membrane"/>
    <property type="evidence" value="ECO:0007669"/>
    <property type="project" value="UniProtKB-SubCell"/>
</dbReference>
<protein>
    <submittedName>
        <fullName evidence="9">Biopolymer transporter ExbB</fullName>
    </submittedName>
</protein>
<dbReference type="RefSeq" id="WP_106890626.1">
    <property type="nucleotide sequence ID" value="NZ_CP027860.1"/>
</dbReference>
<accession>A0A2P1PPE0</accession>
<dbReference type="KEGG" id="xba:C7S18_05535"/>
<evidence type="ECO:0000256" key="2">
    <source>
        <dbReference type="ARBA" id="ARBA00022475"/>
    </source>
</evidence>
<dbReference type="GO" id="GO:0017038">
    <property type="term" value="P:protein import"/>
    <property type="evidence" value="ECO:0007669"/>
    <property type="project" value="TreeGrafter"/>
</dbReference>
<evidence type="ECO:0000313" key="10">
    <source>
        <dbReference type="Proteomes" id="UP000241074"/>
    </source>
</evidence>
<dbReference type="PANTHER" id="PTHR30625">
    <property type="entry name" value="PROTEIN TOLQ"/>
    <property type="match status" value="1"/>
</dbReference>
<evidence type="ECO:0000256" key="5">
    <source>
        <dbReference type="ARBA" id="ARBA00023136"/>
    </source>
</evidence>
<evidence type="ECO:0000256" key="1">
    <source>
        <dbReference type="ARBA" id="ARBA00004651"/>
    </source>
</evidence>
<dbReference type="InterPro" id="IPR050790">
    <property type="entry name" value="ExbB/TolQ_transport"/>
</dbReference>
<keyword evidence="5 7" id="KW-0472">Membrane</keyword>
<proteinExistence type="inferred from homology"/>
<feature type="transmembrane region" description="Helical" evidence="7">
    <location>
        <begin position="6"/>
        <end position="27"/>
    </location>
</feature>
<dbReference type="Proteomes" id="UP000241074">
    <property type="component" value="Chromosome"/>
</dbReference>